<dbReference type="OrthoDB" id="10067394at2759"/>
<gene>
    <name evidence="1" type="ORF">N7515_006308</name>
</gene>
<dbReference type="RefSeq" id="XP_056520648.1">
    <property type="nucleotide sequence ID" value="XM_056667052.1"/>
</dbReference>
<accession>A0A9W9GW02</accession>
<dbReference type="GeneID" id="81406222"/>
<keyword evidence="2" id="KW-1185">Reference proteome</keyword>
<dbReference type="EMBL" id="JAPQKL010000005">
    <property type="protein sequence ID" value="KAJ5130269.1"/>
    <property type="molecule type" value="Genomic_DNA"/>
</dbReference>
<comment type="caution">
    <text evidence="1">The sequence shown here is derived from an EMBL/GenBank/DDBJ whole genome shotgun (WGS) entry which is preliminary data.</text>
</comment>
<protein>
    <submittedName>
        <fullName evidence="1">C6 zinc finger domain-containing protein</fullName>
    </submittedName>
</protein>
<name>A0A9W9GW02_9EURO</name>
<organism evidence="1 2">
    <name type="scientific">Penicillium bovifimosum</name>
    <dbReference type="NCBI Taxonomy" id="126998"/>
    <lineage>
        <taxon>Eukaryota</taxon>
        <taxon>Fungi</taxon>
        <taxon>Dikarya</taxon>
        <taxon>Ascomycota</taxon>
        <taxon>Pezizomycotina</taxon>
        <taxon>Eurotiomycetes</taxon>
        <taxon>Eurotiomycetidae</taxon>
        <taxon>Eurotiales</taxon>
        <taxon>Aspergillaceae</taxon>
        <taxon>Penicillium</taxon>
    </lineage>
</organism>
<reference evidence="1" key="1">
    <citation type="submission" date="2022-11" db="EMBL/GenBank/DDBJ databases">
        <authorList>
            <person name="Petersen C."/>
        </authorList>
    </citation>
    <scope>NUCLEOTIDE SEQUENCE</scope>
    <source>
        <strain evidence="1">IBT 22155</strain>
    </source>
</reference>
<evidence type="ECO:0000313" key="2">
    <source>
        <dbReference type="Proteomes" id="UP001149079"/>
    </source>
</evidence>
<proteinExistence type="predicted"/>
<dbReference type="Proteomes" id="UP001149079">
    <property type="component" value="Unassembled WGS sequence"/>
</dbReference>
<reference evidence="1" key="2">
    <citation type="journal article" date="2023" name="IMA Fungus">
        <title>Comparative genomic study of the Penicillium genus elucidates a diverse pangenome and 15 lateral gene transfer events.</title>
        <authorList>
            <person name="Petersen C."/>
            <person name="Sorensen T."/>
            <person name="Nielsen M.R."/>
            <person name="Sondergaard T.E."/>
            <person name="Sorensen J.L."/>
            <person name="Fitzpatrick D.A."/>
            <person name="Frisvad J.C."/>
            <person name="Nielsen K.L."/>
        </authorList>
    </citation>
    <scope>NUCLEOTIDE SEQUENCE</scope>
    <source>
        <strain evidence="1">IBT 22155</strain>
    </source>
</reference>
<sequence length="160" mass="17146">MGSMAMATHMSACESLLRGTDYAHARDRVRLFLGILRVFEGVWPEANKWSLEMRLMAKAVFDNRDKAGNLIADPLGALTQIGDDGSIEQRVNDGSAGSIVESVVPTVLALEALGEAAIAVDFVHDRGIRAVGEPPKRRTSLDITAPAMELLELGMVALGT</sequence>
<evidence type="ECO:0000313" key="1">
    <source>
        <dbReference type="EMBL" id="KAJ5130269.1"/>
    </source>
</evidence>
<dbReference type="AlphaFoldDB" id="A0A9W9GW02"/>